<protein>
    <submittedName>
        <fullName evidence="3">Eukaryotic translation initiation factor 3 subunit F</fullName>
    </submittedName>
</protein>
<name>A0A099NY77_PICKU</name>
<dbReference type="Proteomes" id="UP000195871">
    <property type="component" value="Unassembled WGS sequence"/>
</dbReference>
<evidence type="ECO:0000313" key="7">
    <source>
        <dbReference type="Proteomes" id="UP000195871"/>
    </source>
</evidence>
<dbReference type="InterPro" id="IPR024969">
    <property type="entry name" value="EIF3F/CSN6-like_C"/>
</dbReference>
<dbReference type="PANTHER" id="PTHR10540:SF6">
    <property type="entry name" value="EUKARYOTIC TRANSLATION INITIATION FACTOR 3 SUBUNIT F"/>
    <property type="match status" value="1"/>
</dbReference>
<evidence type="ECO:0000313" key="3">
    <source>
        <dbReference type="EMBL" id="ONH73893.1"/>
    </source>
</evidence>
<dbReference type="PANTHER" id="PTHR10540">
    <property type="entry name" value="EUKARYOTIC TRANSLATION INITIATION FACTOR 3 SUBUNIT F-RELATED"/>
    <property type="match status" value="1"/>
</dbReference>
<dbReference type="EMBL" id="NHMM01000001">
    <property type="protein sequence ID" value="OUT24111.1"/>
    <property type="molecule type" value="Genomic_DNA"/>
</dbReference>
<dbReference type="InterPro" id="IPR000555">
    <property type="entry name" value="JAMM/MPN+_dom"/>
</dbReference>
<accession>A0A099NY77</accession>
<dbReference type="Pfam" id="PF01398">
    <property type="entry name" value="JAB"/>
    <property type="match status" value="1"/>
</dbReference>
<dbReference type="Pfam" id="PF13012">
    <property type="entry name" value="MitMem_reg"/>
    <property type="match status" value="1"/>
</dbReference>
<reference evidence="4 7" key="5">
    <citation type="submission" date="2017-05" db="EMBL/GenBank/DDBJ databases">
        <title>The Genome Sequence of Candida krusei Ckrusei653.</title>
        <authorList>
            <person name="Cuomo C."/>
            <person name="Forche A."/>
            <person name="Young S."/>
            <person name="Abouelleil A."/>
            <person name="Cao P."/>
            <person name="Chapman S."/>
            <person name="Cusick C."/>
            <person name="Shea T."/>
            <person name="Nusbaum C."/>
            <person name="Birren B."/>
        </authorList>
    </citation>
    <scope>NUCLEOTIDE SEQUENCE [LARGE SCALE GENOMIC DNA]</scope>
    <source>
        <strain evidence="4 7">Ckrusei653</strain>
    </source>
</reference>
<dbReference type="eggNOG" id="KOG2975">
    <property type="taxonomic scope" value="Eukaryota"/>
</dbReference>
<reference evidence="5" key="1">
    <citation type="journal article" date="2014" name="Microb. Cell Fact.">
        <title>Exploiting Issatchenkia orientalis SD108 for succinic acid production.</title>
        <authorList>
            <person name="Xiao H."/>
            <person name="Shao Z."/>
            <person name="Jiang Y."/>
            <person name="Dole S."/>
            <person name="Zhao H."/>
        </authorList>
    </citation>
    <scope>NUCLEOTIDE SEQUENCE [LARGE SCALE GENOMIC DNA]</scope>
    <source>
        <strain evidence="5">SD108</strain>
    </source>
</reference>
<proteinExistence type="predicted"/>
<dbReference type="Gene3D" id="3.40.140.10">
    <property type="entry name" value="Cytidine Deaminase, domain 2"/>
    <property type="match status" value="1"/>
</dbReference>
<comment type="caution">
    <text evidence="2">The sequence shown here is derived from an EMBL/GenBank/DDBJ whole genome shotgun (WGS) entry which is preliminary data.</text>
</comment>
<reference evidence="6" key="3">
    <citation type="journal article" date="2017" name="Genome Announc.">
        <title>Genome sequences of Cyberlindnera fabianii 65, Pichia kudriavzevii 129, and Saccharomyces cerevisiae 131 isolated from fermented masau fruits in Zimbabwe.</title>
        <authorList>
            <person name="van Rijswijck I.M.H."/>
            <person name="Derks M.F.L."/>
            <person name="Abee T."/>
            <person name="de Ridder D."/>
            <person name="Smid E.J."/>
        </authorList>
    </citation>
    <scope>NUCLEOTIDE SEQUENCE [LARGE SCALE GENOMIC DNA]</scope>
    <source>
        <strain evidence="6">129</strain>
    </source>
</reference>
<dbReference type="GO" id="GO:0003743">
    <property type="term" value="F:translation initiation factor activity"/>
    <property type="evidence" value="ECO:0007669"/>
    <property type="project" value="UniProtKB-KW"/>
</dbReference>
<evidence type="ECO:0000313" key="2">
    <source>
        <dbReference type="EMBL" id="KGK36867.1"/>
    </source>
</evidence>
<dbReference type="GO" id="GO:0071541">
    <property type="term" value="C:eukaryotic translation initiation factor 3 complex, eIF3m"/>
    <property type="evidence" value="ECO:0007669"/>
    <property type="project" value="TreeGrafter"/>
</dbReference>
<evidence type="ECO:0000313" key="5">
    <source>
        <dbReference type="Proteomes" id="UP000029867"/>
    </source>
</evidence>
<dbReference type="InterPro" id="IPR037518">
    <property type="entry name" value="MPN"/>
</dbReference>
<feature type="domain" description="MPN" evidence="1">
    <location>
        <begin position="22"/>
        <end position="163"/>
    </location>
</feature>
<reference evidence="3" key="4">
    <citation type="submission" date="2017-01" db="EMBL/GenBank/DDBJ databases">
        <authorList>
            <person name="Mah S.A."/>
            <person name="Swanson W.J."/>
            <person name="Moy G.W."/>
            <person name="Vacquier V.D."/>
        </authorList>
    </citation>
    <scope>NUCLEOTIDE SEQUENCE [LARGE SCALE GENOMIC DNA]</scope>
    <source>
        <strain evidence="3">129</strain>
    </source>
</reference>
<evidence type="ECO:0000259" key="1">
    <source>
        <dbReference type="PROSITE" id="PS50249"/>
    </source>
</evidence>
<dbReference type="GO" id="GO:0031369">
    <property type="term" value="F:translation initiation factor binding"/>
    <property type="evidence" value="ECO:0007669"/>
    <property type="project" value="TreeGrafter"/>
</dbReference>
<dbReference type="GO" id="GO:0008237">
    <property type="term" value="F:metallopeptidase activity"/>
    <property type="evidence" value="ECO:0007669"/>
    <property type="project" value="InterPro"/>
</dbReference>
<dbReference type="Proteomes" id="UP000029867">
    <property type="component" value="Unassembled WGS sequence"/>
</dbReference>
<dbReference type="EMBL" id="MQVM01000012">
    <property type="protein sequence ID" value="ONH73893.1"/>
    <property type="molecule type" value="Genomic_DNA"/>
</dbReference>
<reference evidence="2" key="2">
    <citation type="submission" date="2014-08" db="EMBL/GenBank/DDBJ databases">
        <title>Exploiting Issatchenkia orientalis SD108 for Succinic Acid Production.</title>
        <authorList>
            <person name="Xiao H."/>
            <person name="Shao Z."/>
            <person name="Jiang Y."/>
            <person name="Dole S."/>
            <person name="Zhao H."/>
        </authorList>
    </citation>
    <scope>NUCLEOTIDE SEQUENCE [LARGE SCALE GENOMIC DNA]</scope>
    <source>
        <strain evidence="2">SD108</strain>
    </source>
</reference>
<dbReference type="VEuPathDB" id="FungiDB:C5L36_0C04800"/>
<sequence>MASLNLTKPNYSHPRIIAPLNISIDSSALLEIIEFIYHDNSADEESSTSRLIGTLLGINSEDGNIVIKSAYVVPHKEIDGDLIFEESFHFSTYQLYKRSNPNLQVVGWFSTNDNLDLSAGLLHEFYSKSSPHSQQILLTLNHTDENGQIVSPVVKTYISGPVGLPASSQLAQKIGLDKSGAYAFAEIENTIKYSQNELTSLQFINKAAKNHDQLTDITSSDELRQLKSSLTKINDMITVLQEYTDRVSKGEIQGDEKIGQLLQSALKFQIPESEISQFKSKIEEHTNDALLIEYLSSCIQQQLELSSKLTNFVLPEDALKAAH</sequence>
<evidence type="ECO:0000313" key="4">
    <source>
        <dbReference type="EMBL" id="OUT24111.1"/>
    </source>
</evidence>
<dbReference type="PROSITE" id="PS50249">
    <property type="entry name" value="MPN"/>
    <property type="match status" value="1"/>
</dbReference>
<keyword evidence="3" id="KW-0396">Initiation factor</keyword>
<keyword evidence="3" id="KW-0648">Protein biosynthesis</keyword>
<gene>
    <name evidence="3" type="ORF">BOH78_2840</name>
    <name evidence="4" type="ORF">CAS74_000494</name>
    <name evidence="2" type="ORF">JL09_g3994</name>
</gene>
<dbReference type="Proteomes" id="UP000189274">
    <property type="component" value="Unassembled WGS sequence"/>
</dbReference>
<organism evidence="2 5">
    <name type="scientific">Pichia kudriavzevii</name>
    <name type="common">Yeast</name>
    <name type="synonym">Issatchenkia orientalis</name>
    <dbReference type="NCBI Taxonomy" id="4909"/>
    <lineage>
        <taxon>Eukaryota</taxon>
        <taxon>Fungi</taxon>
        <taxon>Dikarya</taxon>
        <taxon>Ascomycota</taxon>
        <taxon>Saccharomycotina</taxon>
        <taxon>Pichiomycetes</taxon>
        <taxon>Pichiales</taxon>
        <taxon>Pichiaceae</taxon>
        <taxon>Pichia</taxon>
    </lineage>
</organism>
<evidence type="ECO:0000313" key="6">
    <source>
        <dbReference type="Proteomes" id="UP000189274"/>
    </source>
</evidence>
<dbReference type="HOGENOM" id="CLU_027018_0_2_1"/>
<dbReference type="AlphaFoldDB" id="A0A099NY77"/>
<dbReference type="EMBL" id="JQFK01000051">
    <property type="protein sequence ID" value="KGK36867.1"/>
    <property type="molecule type" value="Genomic_DNA"/>
</dbReference>